<dbReference type="Proteomes" id="UP000027586">
    <property type="component" value="Unassembled WGS sequence"/>
</dbReference>
<dbReference type="VEuPathDB" id="FungiDB:LCOR_10726.1"/>
<feature type="region of interest" description="Disordered" evidence="1">
    <location>
        <begin position="53"/>
        <end position="152"/>
    </location>
</feature>
<evidence type="ECO:0000313" key="2">
    <source>
        <dbReference type="EMBL" id="CDH59925.1"/>
    </source>
</evidence>
<evidence type="ECO:0000256" key="1">
    <source>
        <dbReference type="SAM" id="MobiDB-lite"/>
    </source>
</evidence>
<organism evidence="2 3">
    <name type="scientific">Lichtheimia corymbifera JMRC:FSU:9682</name>
    <dbReference type="NCBI Taxonomy" id="1263082"/>
    <lineage>
        <taxon>Eukaryota</taxon>
        <taxon>Fungi</taxon>
        <taxon>Fungi incertae sedis</taxon>
        <taxon>Mucoromycota</taxon>
        <taxon>Mucoromycotina</taxon>
        <taxon>Mucoromycetes</taxon>
        <taxon>Mucorales</taxon>
        <taxon>Lichtheimiaceae</taxon>
        <taxon>Lichtheimia</taxon>
    </lineage>
</organism>
<comment type="caution">
    <text evidence="2">The sequence shown here is derived from an EMBL/GenBank/DDBJ whole genome shotgun (WGS) entry which is preliminary data.</text>
</comment>
<proteinExistence type="predicted"/>
<protein>
    <submittedName>
        <fullName evidence="2">Uncharacterized protein</fullName>
    </submittedName>
</protein>
<reference evidence="2" key="1">
    <citation type="submission" date="2013-08" db="EMBL/GenBank/DDBJ databases">
        <title>Gene expansion shapes genome architecture in the human pathogen Lichtheimia corymbifera: an evolutionary genomics analysis in the ancient terrestrial Mucorales (Mucoromycotina).</title>
        <authorList>
            <person name="Schwartze V.U."/>
            <person name="Winter S."/>
            <person name="Shelest E."/>
            <person name="Marcet-Houben M."/>
            <person name="Horn F."/>
            <person name="Wehner S."/>
            <person name="Hoffmann K."/>
            <person name="Riege K."/>
            <person name="Sammeth M."/>
            <person name="Nowrousian M."/>
            <person name="Valiante V."/>
            <person name="Linde J."/>
            <person name="Jacobsen I.D."/>
            <person name="Marz M."/>
            <person name="Brakhage A.A."/>
            <person name="Gabaldon T."/>
            <person name="Bocker S."/>
            <person name="Voigt K."/>
        </authorList>
    </citation>
    <scope>NUCLEOTIDE SEQUENCE [LARGE SCALE GENOMIC DNA]</scope>
    <source>
        <strain evidence="2">FSU 9682</strain>
    </source>
</reference>
<accession>A0A068SD72</accession>
<keyword evidence="3" id="KW-1185">Reference proteome</keyword>
<evidence type="ECO:0000313" key="3">
    <source>
        <dbReference type="Proteomes" id="UP000027586"/>
    </source>
</evidence>
<dbReference type="AlphaFoldDB" id="A0A068SD72"/>
<feature type="compositionally biased region" description="Basic and acidic residues" evidence="1">
    <location>
        <begin position="90"/>
        <end position="105"/>
    </location>
</feature>
<feature type="compositionally biased region" description="Acidic residues" evidence="1">
    <location>
        <begin position="56"/>
        <end position="67"/>
    </location>
</feature>
<sequence>MSNRYRERKFNSSDNDRLARALSQPVQAWEKAWSPVSNGKGVKVYKWIKSERSIVFEEEEEDNEEDTMSGVEKTEPAPAPAPSMSAILQSKEEEEGRSATPKLDDLSDTGSEQQLNVDADENDVNDPSKNPASNPHVHPREEDVENRNTHGA</sequence>
<dbReference type="OrthoDB" id="2595509at2759"/>
<name>A0A068SD72_9FUNG</name>
<gene>
    <name evidence="2" type="ORF">LCOR_10726.1</name>
</gene>
<dbReference type="EMBL" id="CBTN010000078">
    <property type="protein sequence ID" value="CDH59925.1"/>
    <property type="molecule type" value="Genomic_DNA"/>
</dbReference>
<feature type="compositionally biased region" description="Basic and acidic residues" evidence="1">
    <location>
        <begin position="138"/>
        <end position="152"/>
    </location>
</feature>